<dbReference type="OMA" id="LLPINHY"/>
<gene>
    <name evidence="1" type="ORF">CRE_10754</name>
</gene>
<name>E3NRW2_CAERE</name>
<dbReference type="eggNOG" id="KOG0594">
    <property type="taxonomic scope" value="Eukaryota"/>
</dbReference>
<reference evidence="1" key="1">
    <citation type="submission" date="2007-07" db="EMBL/GenBank/DDBJ databases">
        <title>PCAP assembly of the Caenorhabditis remanei genome.</title>
        <authorList>
            <consortium name="The Caenorhabditis remanei Sequencing Consortium"/>
            <person name="Wilson R.K."/>
        </authorList>
    </citation>
    <scope>NUCLEOTIDE SEQUENCE [LARGE SCALE GENOMIC DNA]</scope>
    <source>
        <strain evidence="1">PB4641</strain>
    </source>
</reference>
<dbReference type="RefSeq" id="XP_003088860.2">
    <property type="nucleotide sequence ID" value="XM_003088812.2"/>
</dbReference>
<dbReference type="OrthoDB" id="5874211at2759"/>
<dbReference type="GeneID" id="9813647"/>
<organism evidence="2">
    <name type="scientific">Caenorhabditis remanei</name>
    <name type="common">Caenorhabditis vulgaris</name>
    <dbReference type="NCBI Taxonomy" id="31234"/>
    <lineage>
        <taxon>Eukaryota</taxon>
        <taxon>Metazoa</taxon>
        <taxon>Ecdysozoa</taxon>
        <taxon>Nematoda</taxon>
        <taxon>Chromadorea</taxon>
        <taxon>Rhabditida</taxon>
        <taxon>Rhabditina</taxon>
        <taxon>Rhabditomorpha</taxon>
        <taxon>Rhabditoidea</taxon>
        <taxon>Rhabditidae</taxon>
        <taxon>Peloderinae</taxon>
        <taxon>Caenorhabditis</taxon>
    </lineage>
</organism>
<accession>E3NRW2</accession>
<keyword evidence="2" id="KW-1185">Reference proteome</keyword>
<dbReference type="AlphaFoldDB" id="E3NRW2"/>
<dbReference type="EMBL" id="DS269821">
    <property type="protein sequence ID" value="EFO88605.1"/>
    <property type="molecule type" value="Genomic_DNA"/>
</dbReference>
<dbReference type="KEGG" id="crq:GCK72_014742"/>
<evidence type="ECO:0000313" key="1">
    <source>
        <dbReference type="EMBL" id="EFO88605.1"/>
    </source>
</evidence>
<dbReference type="HOGENOM" id="CLU_1579955_0_0_1"/>
<evidence type="ECO:0000313" key="2">
    <source>
        <dbReference type="Proteomes" id="UP000008281"/>
    </source>
</evidence>
<sequence>MKKLKRRLSAAFRPGSNNNVSITSSGGSFYDSECEARNNIVIGYGMMSAPLHGRAWTLSESMSHLSDKNGAIMEECGVDPTALLRVSRGGTAGRRYDTNVNYINGMHVPPPRTHSLYYPRGYNSRRNSYYGSNAFGRVYLSFLLLPINHYSPPIFLLFVLPNIQLTIAS</sequence>
<protein>
    <submittedName>
        <fullName evidence="1">Uncharacterized protein</fullName>
    </submittedName>
</protein>
<dbReference type="InParanoid" id="E3NRW2"/>
<dbReference type="Proteomes" id="UP000008281">
    <property type="component" value="Unassembled WGS sequence"/>
</dbReference>
<dbReference type="CTD" id="9813647"/>
<proteinExistence type="predicted"/>